<dbReference type="Proteomes" id="UP000664169">
    <property type="component" value="Unassembled WGS sequence"/>
</dbReference>
<reference evidence="3" key="1">
    <citation type="submission" date="2021-03" db="EMBL/GenBank/DDBJ databases">
        <authorList>
            <person name="Tagirdzhanova G."/>
        </authorList>
    </citation>
    <scope>NUCLEOTIDE SEQUENCE</scope>
</reference>
<dbReference type="GO" id="GO:0005739">
    <property type="term" value="C:mitochondrion"/>
    <property type="evidence" value="ECO:0007669"/>
    <property type="project" value="TreeGrafter"/>
</dbReference>
<organism evidence="3 4">
    <name type="scientific">Gomphillus americanus</name>
    <dbReference type="NCBI Taxonomy" id="1940652"/>
    <lineage>
        <taxon>Eukaryota</taxon>
        <taxon>Fungi</taxon>
        <taxon>Dikarya</taxon>
        <taxon>Ascomycota</taxon>
        <taxon>Pezizomycotina</taxon>
        <taxon>Lecanoromycetes</taxon>
        <taxon>OSLEUM clade</taxon>
        <taxon>Ostropomycetidae</taxon>
        <taxon>Ostropales</taxon>
        <taxon>Graphidaceae</taxon>
        <taxon>Gomphilloideae</taxon>
        <taxon>Gomphillus</taxon>
    </lineage>
</organism>
<accession>A0A8H3EVA5</accession>
<feature type="region of interest" description="Disordered" evidence="1">
    <location>
        <begin position="43"/>
        <end position="77"/>
    </location>
</feature>
<comment type="caution">
    <text evidence="3">The sequence shown here is derived from an EMBL/GenBank/DDBJ whole genome shotgun (WGS) entry which is preliminary data.</text>
</comment>
<dbReference type="PANTHER" id="PTHR21377:SF0">
    <property type="entry name" value="PROTEIN FAM210B, MITOCHONDRIAL"/>
    <property type="match status" value="1"/>
</dbReference>
<feature type="compositionally biased region" description="Polar residues" evidence="1">
    <location>
        <begin position="66"/>
        <end position="77"/>
    </location>
</feature>
<feature type="domain" description="DUF1279" evidence="2">
    <location>
        <begin position="82"/>
        <end position="210"/>
    </location>
</feature>
<gene>
    <name evidence="3" type="ORF">GOMPHAMPRED_007862</name>
</gene>
<evidence type="ECO:0000313" key="4">
    <source>
        <dbReference type="Proteomes" id="UP000664169"/>
    </source>
</evidence>
<dbReference type="Pfam" id="PF06916">
    <property type="entry name" value="FAM210A-B_dom"/>
    <property type="match status" value="1"/>
</dbReference>
<dbReference type="InterPro" id="IPR045866">
    <property type="entry name" value="FAM210A/B-like"/>
</dbReference>
<protein>
    <recommendedName>
        <fullName evidence="2">DUF1279 domain-containing protein</fullName>
    </recommendedName>
</protein>
<proteinExistence type="predicted"/>
<evidence type="ECO:0000259" key="2">
    <source>
        <dbReference type="Pfam" id="PF06916"/>
    </source>
</evidence>
<sequence>MIRQAFSSIYRTQIRSTQTWASNTKSQHQPFIQQICRSIARSSLRHQTKRRGFTTKPRLRSDQVKPSESVNTQAEAPKSLSQRLKDLSKEYGWTAVGTYFALSALDFPFCFLAVRSIGTERIAAVEHSVVEWIKRASPIQIPEKYRFWKREANEDQVEAVGWEHYDHGVKEAEIANRGAGTSLGTQLALAYAIHKSFIFIRVPLTAAILPKIVKTLRGWGWKIGKKSPKVKPTP</sequence>
<dbReference type="OrthoDB" id="426386at2759"/>
<dbReference type="EMBL" id="CAJPDQ010000008">
    <property type="protein sequence ID" value="CAF9913336.1"/>
    <property type="molecule type" value="Genomic_DNA"/>
</dbReference>
<evidence type="ECO:0000313" key="3">
    <source>
        <dbReference type="EMBL" id="CAF9913336.1"/>
    </source>
</evidence>
<keyword evidence="4" id="KW-1185">Reference proteome</keyword>
<dbReference type="InterPro" id="IPR009688">
    <property type="entry name" value="FAM210A/B-like_dom"/>
</dbReference>
<dbReference type="PANTHER" id="PTHR21377">
    <property type="entry name" value="PROTEIN FAM210B, MITOCHONDRIAL"/>
    <property type="match status" value="1"/>
</dbReference>
<evidence type="ECO:0000256" key="1">
    <source>
        <dbReference type="SAM" id="MobiDB-lite"/>
    </source>
</evidence>
<dbReference type="AlphaFoldDB" id="A0A8H3EVA5"/>
<feature type="compositionally biased region" description="Basic residues" evidence="1">
    <location>
        <begin position="43"/>
        <end position="53"/>
    </location>
</feature>
<name>A0A8H3EVA5_9LECA</name>